<dbReference type="EMBL" id="MAYW01000014">
    <property type="protein sequence ID" value="ODS34044.1"/>
    <property type="molecule type" value="Genomic_DNA"/>
</dbReference>
<dbReference type="Pfam" id="PF09709">
    <property type="entry name" value="Cas_Csd1"/>
    <property type="match status" value="1"/>
</dbReference>
<dbReference type="NCBIfam" id="TIGR01863">
    <property type="entry name" value="cas_Csd1"/>
    <property type="match status" value="1"/>
</dbReference>
<dbReference type="AlphaFoldDB" id="A0A1E3XGK2"/>
<sequence>MFKEIIELGRRLETGKKLPPPGYYFYGQSKPIKWIVHLCFDDLNRLYIENTEIDRARPFCGKTSGIDAHPCIDEAGYVFGIVKQKGGGTDKKAKDKHKKFLELLQKTCQSPLVKDENLKSAIWIVCSKLRSKEIEKINNFNNILNKDWVSFVFDDGSFADKHLFEHPEIQQFWLEELKERTRQNTDAGKAKTGICSICGQYQQMAKKIPVGVKVYKSNAPHPLHSYNKDAFVSYIEGVHIFEGKAHLGQCVICGDTIARTLNYLTGNELHYKIITQDRRDGKLNTDSARNQFALFWLKEEQLLRIGETTINPSDLLKNVSILMSKPDSADKNAPPPDLIQLENMLNTPWSGRDASVNIAGNEFYLLVLSPNKGRIAVRDWLNISLDKLQQNLKAFLDAQRIIDPYGKEKRCFGIPEILKEIEASNISKEPYKAVEIGNPNLSRQLLRTAYLDEQPPSVLLEAAVMCMRNMKIFDEKKMTTQHVLMATLKMHITYRKEGLKEMETLDPNRHIIGYLCGRLLSILEEAQLRPVLWKINTTLVDRFYGSASSAPASVFGTLVRRATTDHFPKIRKRQLGYKALEELMESVQSEIDHAGGYPKTLSLEGQAEFSLGFYHQRAKFGEERAKNKKQKENKEKNNE</sequence>
<dbReference type="Proteomes" id="UP000094056">
    <property type="component" value="Unassembled WGS sequence"/>
</dbReference>
<comment type="caution">
    <text evidence="1">The sequence shown here is derived from an EMBL/GenBank/DDBJ whole genome shotgun (WGS) entry which is preliminary data.</text>
</comment>
<evidence type="ECO:0000313" key="2">
    <source>
        <dbReference type="Proteomes" id="UP000094056"/>
    </source>
</evidence>
<evidence type="ECO:0000313" key="1">
    <source>
        <dbReference type="EMBL" id="ODS34044.1"/>
    </source>
</evidence>
<name>A0A1E3XGK2_9BACT</name>
<reference evidence="1 2" key="1">
    <citation type="submission" date="2016-07" db="EMBL/GenBank/DDBJ databases">
        <title>Draft genome of Scalindua rubra, obtained from a brine-seawater interface in the Red Sea, sheds light on salt adaptation in anammox bacteria.</title>
        <authorList>
            <person name="Speth D.R."/>
            <person name="Lagkouvardos I."/>
            <person name="Wang Y."/>
            <person name="Qian P.-Y."/>
            <person name="Dutilh B.E."/>
            <person name="Jetten M.S."/>
        </authorList>
    </citation>
    <scope>NUCLEOTIDE SEQUENCE [LARGE SCALE GENOMIC DNA]</scope>
    <source>
        <strain evidence="1">BSI-1</strain>
    </source>
</reference>
<accession>A0A1E3XGK2</accession>
<gene>
    <name evidence="1" type="ORF">SCARUB_00817</name>
</gene>
<protein>
    <submittedName>
        <fullName evidence="1">CRISPR-associated protein (Cas Csd1)</fullName>
    </submittedName>
</protein>
<proteinExistence type="predicted"/>
<organism evidence="1 2">
    <name type="scientific">Candidatus Scalindua rubra</name>
    <dbReference type="NCBI Taxonomy" id="1872076"/>
    <lineage>
        <taxon>Bacteria</taxon>
        <taxon>Pseudomonadati</taxon>
        <taxon>Planctomycetota</taxon>
        <taxon>Candidatus Brocadiia</taxon>
        <taxon>Candidatus Brocadiales</taxon>
        <taxon>Candidatus Scalinduaceae</taxon>
        <taxon>Candidatus Scalindua</taxon>
    </lineage>
</organism>
<dbReference type="InterPro" id="IPR010144">
    <property type="entry name" value="CRISPR-assoc_prot_Csd1-typ"/>
</dbReference>